<reference evidence="2" key="1">
    <citation type="journal article" date="2020" name="Stud. Mycol.">
        <title>101 Dothideomycetes genomes: A test case for predicting lifestyles and emergence of pathogens.</title>
        <authorList>
            <person name="Haridas S."/>
            <person name="Albert R."/>
            <person name="Binder M."/>
            <person name="Bloem J."/>
            <person name="LaButti K."/>
            <person name="Salamov A."/>
            <person name="Andreopoulos B."/>
            <person name="Baker S."/>
            <person name="Barry K."/>
            <person name="Bills G."/>
            <person name="Bluhm B."/>
            <person name="Cannon C."/>
            <person name="Castanera R."/>
            <person name="Culley D."/>
            <person name="Daum C."/>
            <person name="Ezra D."/>
            <person name="Gonzalez J."/>
            <person name="Henrissat B."/>
            <person name="Kuo A."/>
            <person name="Liang C."/>
            <person name="Lipzen A."/>
            <person name="Lutzoni F."/>
            <person name="Magnuson J."/>
            <person name="Mondo S."/>
            <person name="Nolan M."/>
            <person name="Ohm R."/>
            <person name="Pangilinan J."/>
            <person name="Park H.-J."/>
            <person name="Ramirez L."/>
            <person name="Alfaro M."/>
            <person name="Sun H."/>
            <person name="Tritt A."/>
            <person name="Yoshinaga Y."/>
            <person name="Zwiers L.-H."/>
            <person name="Turgeon B."/>
            <person name="Goodwin S."/>
            <person name="Spatafora J."/>
            <person name="Crous P."/>
            <person name="Grigoriev I."/>
        </authorList>
    </citation>
    <scope>NUCLEOTIDE SEQUENCE [LARGE SCALE GENOMIC DNA]</scope>
    <source>
        <strain evidence="2">CBS 304.66</strain>
    </source>
</reference>
<dbReference type="AlphaFoldDB" id="A0A9P4NBV4"/>
<dbReference type="EMBL" id="ML986580">
    <property type="protein sequence ID" value="KAF2270180.1"/>
    <property type="molecule type" value="Genomic_DNA"/>
</dbReference>
<keyword evidence="2" id="KW-1185">Reference proteome</keyword>
<protein>
    <submittedName>
        <fullName evidence="1">Uncharacterized protein</fullName>
    </submittedName>
</protein>
<dbReference type="Proteomes" id="UP000800093">
    <property type="component" value="Unassembled WGS sequence"/>
</dbReference>
<proteinExistence type="predicted"/>
<accession>A0A9P4NBV4</accession>
<sequence>MTASSSALNQQFSTKISEMLPGGVTFDNLNRLFASDISPVSNLLLCIVRGSYRYFYHYLYLDIYIDPETHLRRVTDIHNWLLQSSDHLGNPVETSDSKNSTFATSPCVPLDKVEKRKLNVTATRRDTSTLRGYISGVRNWNTAQGDPTIRYRYLNTSRLVVRGPELARKNFNWRLEKHSGFIDELANRNTNTTDGRFVEGTSLGGDTGSRIGLIVKPSNRHPGQAQQTIANDHTNNRNIDILLNAVASAIQFGRVHGQHTGSPIHSLAGIHFTDKHLCPTTHMTSLVSPVC</sequence>
<name>A0A9P4NBV4_9PLEO</name>
<evidence type="ECO:0000313" key="1">
    <source>
        <dbReference type="EMBL" id="KAF2270180.1"/>
    </source>
</evidence>
<gene>
    <name evidence="1" type="ORF">CC78DRAFT_574307</name>
</gene>
<dbReference type="OrthoDB" id="10300137at2759"/>
<evidence type="ECO:0000313" key="2">
    <source>
        <dbReference type="Proteomes" id="UP000800093"/>
    </source>
</evidence>
<comment type="caution">
    <text evidence="1">The sequence shown here is derived from an EMBL/GenBank/DDBJ whole genome shotgun (WGS) entry which is preliminary data.</text>
</comment>
<organism evidence="1 2">
    <name type="scientific">Lojkania enalia</name>
    <dbReference type="NCBI Taxonomy" id="147567"/>
    <lineage>
        <taxon>Eukaryota</taxon>
        <taxon>Fungi</taxon>
        <taxon>Dikarya</taxon>
        <taxon>Ascomycota</taxon>
        <taxon>Pezizomycotina</taxon>
        <taxon>Dothideomycetes</taxon>
        <taxon>Pleosporomycetidae</taxon>
        <taxon>Pleosporales</taxon>
        <taxon>Pleosporales incertae sedis</taxon>
        <taxon>Lojkania</taxon>
    </lineage>
</organism>